<reference evidence="2" key="1">
    <citation type="submission" date="2021-01" db="EMBL/GenBank/DDBJ databases">
        <authorList>
            <person name="Corre E."/>
            <person name="Pelletier E."/>
            <person name="Niang G."/>
            <person name="Scheremetjew M."/>
            <person name="Finn R."/>
            <person name="Kale V."/>
            <person name="Holt S."/>
            <person name="Cochrane G."/>
            <person name="Meng A."/>
            <person name="Brown T."/>
            <person name="Cohen L."/>
        </authorList>
    </citation>
    <scope>NUCLEOTIDE SEQUENCE</scope>
    <source>
        <strain evidence="2">CCMP3328</strain>
    </source>
</reference>
<name>A0A7R9WV36_9STRA</name>
<protein>
    <submittedName>
        <fullName evidence="2">Uncharacterized protein</fullName>
    </submittedName>
</protein>
<sequence>MNAINNMNGIGSGTNNNNSNANNGSIGNSQEEANFMGGMKLSLGLSLGDDDQNLLNAFLEQRDSTMAKGLMGTSSFPSNNQRHLPVNLNTDSNKLSQLGGGGHFMQQNMFLPSSGLMNQNNQPSPLDLFSLQSGSIGTNNMLMSQQNMMKQMPSIIANSNLPMNSAINNGPSIFSSNAAAAAAASGNGNQFLGGGHDSSQATASLLLNSLENNPGAFKGLSAQQTNQLRNFGF</sequence>
<feature type="region of interest" description="Disordered" evidence="1">
    <location>
        <begin position="1"/>
        <end position="31"/>
    </location>
</feature>
<evidence type="ECO:0000313" key="2">
    <source>
        <dbReference type="EMBL" id="CAD8336409.1"/>
    </source>
</evidence>
<feature type="compositionally biased region" description="Low complexity" evidence="1">
    <location>
        <begin position="1"/>
        <end position="29"/>
    </location>
</feature>
<proteinExistence type="predicted"/>
<dbReference type="AlphaFoldDB" id="A0A7R9WV36"/>
<evidence type="ECO:0000256" key="1">
    <source>
        <dbReference type="SAM" id="MobiDB-lite"/>
    </source>
</evidence>
<gene>
    <name evidence="2" type="ORF">CAUS1442_LOCUS8537</name>
</gene>
<accession>A0A7R9WV36</accession>
<organism evidence="2">
    <name type="scientific">Craspedostauros australis</name>
    <dbReference type="NCBI Taxonomy" id="1486917"/>
    <lineage>
        <taxon>Eukaryota</taxon>
        <taxon>Sar</taxon>
        <taxon>Stramenopiles</taxon>
        <taxon>Ochrophyta</taxon>
        <taxon>Bacillariophyta</taxon>
        <taxon>Bacillariophyceae</taxon>
        <taxon>Bacillariophycidae</taxon>
        <taxon>Naviculales</taxon>
        <taxon>Naviculaceae</taxon>
        <taxon>Craspedostauros</taxon>
    </lineage>
</organism>
<dbReference type="EMBL" id="HBEF01013615">
    <property type="protein sequence ID" value="CAD8336409.1"/>
    <property type="molecule type" value="Transcribed_RNA"/>
</dbReference>